<dbReference type="SUPFAM" id="SSF81382">
    <property type="entry name" value="Skp1 dimerisation domain-like"/>
    <property type="match status" value="1"/>
</dbReference>
<dbReference type="Gene3D" id="1.25.10.10">
    <property type="entry name" value="Leucine-rich Repeat Variant"/>
    <property type="match status" value="1"/>
</dbReference>
<dbReference type="PANTHER" id="PTHR11165">
    <property type="entry name" value="SKP1"/>
    <property type="match status" value="1"/>
</dbReference>
<dbReference type="Pfam" id="PF03931">
    <property type="entry name" value="Skp1_POZ"/>
    <property type="match status" value="1"/>
</dbReference>
<protein>
    <submittedName>
        <fullName evidence="6">Uncharacterized protein</fullName>
    </submittedName>
</protein>
<evidence type="ECO:0000256" key="3">
    <source>
        <dbReference type="ARBA" id="ARBA00022786"/>
    </source>
</evidence>
<evidence type="ECO:0000256" key="2">
    <source>
        <dbReference type="ARBA" id="ARBA00009993"/>
    </source>
</evidence>
<dbReference type="GO" id="GO:0006511">
    <property type="term" value="P:ubiquitin-dependent protein catabolic process"/>
    <property type="evidence" value="ECO:0007669"/>
    <property type="project" value="InterPro"/>
</dbReference>
<dbReference type="InterPro" id="IPR016073">
    <property type="entry name" value="Skp1_comp_POZ"/>
</dbReference>
<evidence type="ECO:0000259" key="4">
    <source>
        <dbReference type="Pfam" id="PF01466"/>
    </source>
</evidence>
<evidence type="ECO:0000313" key="7">
    <source>
        <dbReference type="Proteomes" id="UP001237642"/>
    </source>
</evidence>
<dbReference type="SMART" id="SM00512">
    <property type="entry name" value="Skp1"/>
    <property type="match status" value="1"/>
</dbReference>
<dbReference type="EMBL" id="JAUIZM010000001">
    <property type="protein sequence ID" value="KAK1405454.1"/>
    <property type="molecule type" value="Genomic_DNA"/>
</dbReference>
<feature type="domain" description="SKP1 component dimerisation" evidence="4">
    <location>
        <begin position="101"/>
        <end position="134"/>
    </location>
</feature>
<organism evidence="6 7">
    <name type="scientific">Heracleum sosnowskyi</name>
    <dbReference type="NCBI Taxonomy" id="360622"/>
    <lineage>
        <taxon>Eukaryota</taxon>
        <taxon>Viridiplantae</taxon>
        <taxon>Streptophyta</taxon>
        <taxon>Embryophyta</taxon>
        <taxon>Tracheophyta</taxon>
        <taxon>Spermatophyta</taxon>
        <taxon>Magnoliopsida</taxon>
        <taxon>eudicotyledons</taxon>
        <taxon>Gunneridae</taxon>
        <taxon>Pentapetalae</taxon>
        <taxon>asterids</taxon>
        <taxon>campanulids</taxon>
        <taxon>Apiales</taxon>
        <taxon>Apiaceae</taxon>
        <taxon>Apioideae</taxon>
        <taxon>apioid superclade</taxon>
        <taxon>Tordylieae</taxon>
        <taxon>Tordyliinae</taxon>
        <taxon>Heracleum</taxon>
    </lineage>
</organism>
<keyword evidence="3" id="KW-0833">Ubl conjugation pathway</keyword>
<dbReference type="Proteomes" id="UP001237642">
    <property type="component" value="Unassembled WGS sequence"/>
</dbReference>
<dbReference type="InterPro" id="IPR016897">
    <property type="entry name" value="SKP1"/>
</dbReference>
<evidence type="ECO:0000313" key="6">
    <source>
        <dbReference type="EMBL" id="KAK1405454.1"/>
    </source>
</evidence>
<dbReference type="InterPro" id="IPR016072">
    <property type="entry name" value="Skp1_comp_dimer"/>
</dbReference>
<dbReference type="Gene3D" id="3.30.710.10">
    <property type="entry name" value="Potassium Channel Kv1.1, Chain A"/>
    <property type="match status" value="1"/>
</dbReference>
<reference evidence="6" key="2">
    <citation type="submission" date="2023-05" db="EMBL/GenBank/DDBJ databases">
        <authorList>
            <person name="Schelkunov M.I."/>
        </authorList>
    </citation>
    <scope>NUCLEOTIDE SEQUENCE</scope>
    <source>
        <strain evidence="6">Hsosn_3</strain>
        <tissue evidence="6">Leaf</tissue>
    </source>
</reference>
<comment type="caution">
    <text evidence="6">The sequence shown here is derived from an EMBL/GenBank/DDBJ whole genome shotgun (WGS) entry which is preliminary data.</text>
</comment>
<keyword evidence="7" id="KW-1185">Reference proteome</keyword>
<dbReference type="InterPro" id="IPR011989">
    <property type="entry name" value="ARM-like"/>
</dbReference>
<dbReference type="SUPFAM" id="SSF54695">
    <property type="entry name" value="POZ domain"/>
    <property type="match status" value="1"/>
</dbReference>
<comment type="pathway">
    <text evidence="1">Protein modification; protein ubiquitination.</text>
</comment>
<proteinExistence type="inferred from homology"/>
<dbReference type="GO" id="GO:0009867">
    <property type="term" value="P:jasmonic acid mediated signaling pathway"/>
    <property type="evidence" value="ECO:0007669"/>
    <property type="project" value="UniProtKB-ARBA"/>
</dbReference>
<evidence type="ECO:0000256" key="1">
    <source>
        <dbReference type="ARBA" id="ARBA00004906"/>
    </source>
</evidence>
<accession>A0AAD8ND47</accession>
<dbReference type="InterPro" id="IPR011333">
    <property type="entry name" value="SKP1/BTB/POZ_sf"/>
</dbReference>
<dbReference type="Pfam" id="PF01466">
    <property type="entry name" value="Skp1"/>
    <property type="match status" value="1"/>
</dbReference>
<dbReference type="InterPro" id="IPR001232">
    <property type="entry name" value="SKP1-like"/>
</dbReference>
<dbReference type="InterPro" id="IPR016024">
    <property type="entry name" value="ARM-type_fold"/>
</dbReference>
<sequence>METMIVFQSKVDKHKFKVEEAVAMQFQTVKDHFITIKHKNFKEPTYRFHGISQNNLSKVLDYCKNHVDDDKPSFDIEFVKQLDNPVILFDLIQAAHYFKIKSLIDLTCRTLVDKVKRKTYEEIMKGFDIGRDYSRPSVAKCVQRVVAPRVVHTSLKEGLQLMIFMFARSWSPETLKFDQLLEPIKHLEELINRDLGLAYRLRSGIVRYLVMILKMTNNRRYTLYIQCRVVSILSRARFDICGDVLEKDAVPLLMKLVPKYSNTLATDAVIALTRLAYASPVHVKVIIDNGALEAVHEVINKVSSDYKIMDDVTKFLVAFCRGYNLYPDSFSSDKVAVVLTIIEDLFYKETDFYSYLACYALLYLSHGRCMTLTWEAYKRLIRKLTDFIAIVNTPLSGSVTGVVGNIRRWENLSKIVGSALGVVGNIARWGNFNQIQV</sequence>
<dbReference type="InterPro" id="IPR036296">
    <property type="entry name" value="SKP1-like_dim_sf"/>
</dbReference>
<feature type="domain" description="SKP1 component POZ" evidence="5">
    <location>
        <begin position="4"/>
        <end position="67"/>
    </location>
</feature>
<name>A0AAD8ND47_9APIA</name>
<gene>
    <name evidence="6" type="ORF">POM88_005059</name>
</gene>
<evidence type="ECO:0000259" key="5">
    <source>
        <dbReference type="Pfam" id="PF03931"/>
    </source>
</evidence>
<reference evidence="6" key="1">
    <citation type="submission" date="2023-02" db="EMBL/GenBank/DDBJ databases">
        <title>Genome of toxic invasive species Heracleum sosnowskyi carries increased number of genes despite the absence of recent whole-genome duplications.</title>
        <authorList>
            <person name="Schelkunov M."/>
            <person name="Shtratnikova V."/>
            <person name="Makarenko M."/>
            <person name="Klepikova A."/>
            <person name="Omelchenko D."/>
            <person name="Novikova G."/>
            <person name="Obukhova E."/>
            <person name="Bogdanov V."/>
            <person name="Penin A."/>
            <person name="Logacheva M."/>
        </authorList>
    </citation>
    <scope>NUCLEOTIDE SEQUENCE</scope>
    <source>
        <strain evidence="6">Hsosn_3</strain>
        <tissue evidence="6">Leaf</tissue>
    </source>
</reference>
<dbReference type="AlphaFoldDB" id="A0AAD8ND47"/>
<dbReference type="SUPFAM" id="SSF48371">
    <property type="entry name" value="ARM repeat"/>
    <property type="match status" value="1"/>
</dbReference>
<comment type="similarity">
    <text evidence="2">Belongs to the SKP1 family.</text>
</comment>